<dbReference type="PANTHER" id="PTHR39176">
    <property type="entry name" value="PERIPLASMIC PROTEIN-RELATED"/>
    <property type="match status" value="1"/>
</dbReference>
<name>A0A0Q0KG39_9PSED</name>
<protein>
    <recommendedName>
        <fullName evidence="2">Lysozyme inhibitor LprI-like N-terminal domain-containing protein</fullName>
    </recommendedName>
</protein>
<proteinExistence type="predicted"/>
<evidence type="ECO:0000256" key="1">
    <source>
        <dbReference type="SAM" id="SignalP"/>
    </source>
</evidence>
<dbReference type="PANTHER" id="PTHR39176:SF1">
    <property type="entry name" value="PERIPLASMIC PROTEIN"/>
    <property type="match status" value="1"/>
</dbReference>
<organism evidence="3 4">
    <name type="scientific">Pseudomonas syringae pv. viburni</name>
    <dbReference type="NCBI Taxonomy" id="251703"/>
    <lineage>
        <taxon>Bacteria</taxon>
        <taxon>Pseudomonadati</taxon>
        <taxon>Pseudomonadota</taxon>
        <taxon>Gammaproteobacteria</taxon>
        <taxon>Pseudomonadales</taxon>
        <taxon>Pseudomonadaceae</taxon>
        <taxon>Pseudomonas</taxon>
    </lineage>
</organism>
<dbReference type="Gene3D" id="1.20.1270.180">
    <property type="match status" value="1"/>
</dbReference>
<dbReference type="Proteomes" id="UP000050317">
    <property type="component" value="Unassembled WGS sequence"/>
</dbReference>
<dbReference type="InterPro" id="IPR009739">
    <property type="entry name" value="LprI-like_N"/>
</dbReference>
<feature type="domain" description="Lysozyme inhibitor LprI-like N-terminal" evidence="2">
    <location>
        <begin position="34"/>
        <end position="110"/>
    </location>
</feature>
<evidence type="ECO:0000259" key="2">
    <source>
        <dbReference type="Pfam" id="PF07007"/>
    </source>
</evidence>
<gene>
    <name evidence="3" type="ORF">ALO40_01325</name>
</gene>
<reference evidence="3 4" key="1">
    <citation type="submission" date="2015-09" db="EMBL/GenBank/DDBJ databases">
        <title>Genome announcement of multiple Pseudomonas syringae strains.</title>
        <authorList>
            <person name="Thakur S."/>
            <person name="Wang P.W."/>
            <person name="Gong Y."/>
            <person name="Weir B.S."/>
            <person name="Guttman D.S."/>
        </authorList>
    </citation>
    <scope>NUCLEOTIDE SEQUENCE [LARGE SCALE GENOMIC DNA]</scope>
    <source>
        <strain evidence="3 4">ICMP3963</strain>
    </source>
</reference>
<dbReference type="Pfam" id="PF07007">
    <property type="entry name" value="LprI"/>
    <property type="match status" value="1"/>
</dbReference>
<dbReference type="EMBL" id="LJRR01000008">
    <property type="protein sequence ID" value="KPZ26869.1"/>
    <property type="molecule type" value="Genomic_DNA"/>
</dbReference>
<dbReference type="PATRIC" id="fig|251703.9.peg.1827"/>
<dbReference type="AlphaFoldDB" id="A0A0Q0KG39"/>
<feature type="chain" id="PRO_5006182269" description="Lysozyme inhibitor LprI-like N-terminal domain-containing protein" evidence="1">
    <location>
        <begin position="24"/>
        <end position="129"/>
    </location>
</feature>
<feature type="signal peptide" evidence="1">
    <location>
        <begin position="1"/>
        <end position="23"/>
    </location>
</feature>
<accession>A0A0Q0KG39</accession>
<evidence type="ECO:0000313" key="4">
    <source>
        <dbReference type="Proteomes" id="UP000050317"/>
    </source>
</evidence>
<comment type="caution">
    <text evidence="3">The sequence shown here is derived from an EMBL/GenBank/DDBJ whole genome shotgun (WGS) entry which is preliminary data.</text>
</comment>
<sequence>MSAKMKKIAIVLMAVVFPLGAHAAGCAKPRNAFDQVYCAGNLFSQSDRDLNQEYTALRKHFNPTQQSSLKSGQLAWIKQRDAQCSEEKPSGYFVNLDCAVDMTQSRLAFLKERERECTSTGCVESKLGE</sequence>
<keyword evidence="1" id="KW-0732">Signal</keyword>
<evidence type="ECO:0000313" key="3">
    <source>
        <dbReference type="EMBL" id="KPZ26869.1"/>
    </source>
</evidence>